<accession>A0A1I4F614</accession>
<keyword evidence="4 6" id="KW-1133">Transmembrane helix</keyword>
<evidence type="ECO:0000256" key="4">
    <source>
        <dbReference type="ARBA" id="ARBA00022989"/>
    </source>
</evidence>
<dbReference type="RefSeq" id="WP_089869876.1">
    <property type="nucleotide sequence ID" value="NZ_FOTC01000002.1"/>
</dbReference>
<dbReference type="PANTHER" id="PTHR30294:SF29">
    <property type="entry name" value="MULTIDRUG ABC TRANSPORTER PERMEASE YBHS-RELATED"/>
    <property type="match status" value="1"/>
</dbReference>
<evidence type="ECO:0000256" key="1">
    <source>
        <dbReference type="ARBA" id="ARBA00004651"/>
    </source>
</evidence>
<dbReference type="Proteomes" id="UP000199607">
    <property type="component" value="Unassembled WGS sequence"/>
</dbReference>
<feature type="transmembrane region" description="Helical" evidence="6">
    <location>
        <begin position="319"/>
        <end position="337"/>
    </location>
</feature>
<evidence type="ECO:0000256" key="6">
    <source>
        <dbReference type="SAM" id="Phobius"/>
    </source>
</evidence>
<feature type="transmembrane region" description="Helical" evidence="6">
    <location>
        <begin position="21"/>
        <end position="47"/>
    </location>
</feature>
<organism evidence="8 9">
    <name type="scientific">Halogranum rubrum</name>
    <dbReference type="NCBI Taxonomy" id="553466"/>
    <lineage>
        <taxon>Archaea</taxon>
        <taxon>Methanobacteriati</taxon>
        <taxon>Methanobacteriota</taxon>
        <taxon>Stenosarchaea group</taxon>
        <taxon>Halobacteria</taxon>
        <taxon>Halobacteriales</taxon>
        <taxon>Haloferacaceae</taxon>
    </lineage>
</organism>
<name>A0A1I4F614_9EURY</name>
<proteinExistence type="predicted"/>
<feature type="transmembrane region" description="Helical" evidence="6">
    <location>
        <begin position="251"/>
        <end position="274"/>
    </location>
</feature>
<evidence type="ECO:0000256" key="5">
    <source>
        <dbReference type="ARBA" id="ARBA00023136"/>
    </source>
</evidence>
<dbReference type="EMBL" id="FOTC01000002">
    <property type="protein sequence ID" value="SFL12989.1"/>
    <property type="molecule type" value="Genomic_DNA"/>
</dbReference>
<evidence type="ECO:0000256" key="3">
    <source>
        <dbReference type="ARBA" id="ARBA00022692"/>
    </source>
</evidence>
<feature type="domain" description="ABC-2 type transporter transmembrane" evidence="7">
    <location>
        <begin position="26"/>
        <end position="298"/>
    </location>
</feature>
<comment type="subcellular location">
    <subcellularLocation>
        <location evidence="1">Cell membrane</location>
        <topology evidence="1">Multi-pass membrane protein</topology>
    </subcellularLocation>
</comment>
<dbReference type="GO" id="GO:0140359">
    <property type="term" value="F:ABC-type transporter activity"/>
    <property type="evidence" value="ECO:0007669"/>
    <property type="project" value="InterPro"/>
</dbReference>
<feature type="transmembrane region" description="Helical" evidence="6">
    <location>
        <begin position="281"/>
        <end position="299"/>
    </location>
</feature>
<keyword evidence="9" id="KW-1185">Reference proteome</keyword>
<dbReference type="InterPro" id="IPR013525">
    <property type="entry name" value="ABC2_TM"/>
</dbReference>
<evidence type="ECO:0000313" key="8">
    <source>
        <dbReference type="EMBL" id="SFL12989.1"/>
    </source>
</evidence>
<dbReference type="Pfam" id="PF12698">
    <property type="entry name" value="ABC2_membrane_3"/>
    <property type="match status" value="1"/>
</dbReference>
<protein>
    <submittedName>
        <fullName evidence="8">ABC-type Na+ efflux pump, permease component</fullName>
    </submittedName>
</protein>
<dbReference type="PANTHER" id="PTHR30294">
    <property type="entry name" value="MEMBRANE COMPONENT OF ABC TRANSPORTER YHHJ-RELATED"/>
    <property type="match status" value="1"/>
</dbReference>
<dbReference type="InterPro" id="IPR051449">
    <property type="entry name" value="ABC-2_transporter_component"/>
</dbReference>
<reference evidence="9" key="1">
    <citation type="submission" date="2016-10" db="EMBL/GenBank/DDBJ databases">
        <authorList>
            <person name="Varghese N."/>
            <person name="Submissions S."/>
        </authorList>
    </citation>
    <scope>NUCLEOTIDE SEQUENCE [LARGE SCALE GENOMIC DNA]</scope>
    <source>
        <strain evidence="9">CGMCC 1.7738</strain>
    </source>
</reference>
<sequence>MSDPRLTIAKRELSVLRKEKTIVLALLIQLFIAAFSSFLVVGLVSLYDPTSVDGYTVDVAVTGDAQDDLLAVTNDQRSIRGLAYPSTDAAMDAFEQRRVDAVLDTAVVDDRVRVAAVAPDSNIRTTLVVVQLRDALRAFERAERADRAASLDTTPLELPPEATTSPYFGFTYTVLIPLLLFLPVFISGSIAVDSITEEFDRGTLELLRVAPVSLVDIVDGKLAAAAVLAPAQAALWILLLRFNGTQVHNVALLLLLVASFSLLVVSVAIGIALATPDRRSAQLMYSLAVLLLFGGTALLPWNPANAIARLAIDSVGTDVLGVVVVYTVVAVVGYVGVRKLTHHVDETSL</sequence>
<keyword evidence="5 6" id="KW-0472">Membrane</keyword>
<keyword evidence="3 6" id="KW-0812">Transmembrane</keyword>
<keyword evidence="2" id="KW-1003">Cell membrane</keyword>
<gene>
    <name evidence="8" type="ORF">SAMN04487950_2632</name>
</gene>
<feature type="transmembrane region" description="Helical" evidence="6">
    <location>
        <begin position="167"/>
        <end position="192"/>
    </location>
</feature>
<dbReference type="AlphaFoldDB" id="A0A1I4F614"/>
<evidence type="ECO:0000313" key="9">
    <source>
        <dbReference type="Proteomes" id="UP000199607"/>
    </source>
</evidence>
<evidence type="ECO:0000256" key="2">
    <source>
        <dbReference type="ARBA" id="ARBA00022475"/>
    </source>
</evidence>
<evidence type="ECO:0000259" key="7">
    <source>
        <dbReference type="Pfam" id="PF12698"/>
    </source>
</evidence>
<dbReference type="GO" id="GO:0005886">
    <property type="term" value="C:plasma membrane"/>
    <property type="evidence" value="ECO:0007669"/>
    <property type="project" value="UniProtKB-SubCell"/>
</dbReference>
<dbReference type="STRING" id="553466.SAMN04487950_2632"/>